<feature type="domain" description="Hint" evidence="2">
    <location>
        <begin position="944"/>
        <end position="1039"/>
    </location>
</feature>
<feature type="compositionally biased region" description="Basic and acidic residues" evidence="1">
    <location>
        <begin position="229"/>
        <end position="248"/>
    </location>
</feature>
<dbReference type="CDD" id="cd00081">
    <property type="entry name" value="Hint"/>
    <property type="match status" value="1"/>
</dbReference>
<dbReference type="Pfam" id="PF07591">
    <property type="entry name" value="PT-HINT"/>
    <property type="match status" value="1"/>
</dbReference>
<comment type="caution">
    <text evidence="3">The sequence shown here is derived from an EMBL/GenBank/DDBJ whole genome shotgun (WGS) entry which is preliminary data.</text>
</comment>
<dbReference type="InterPro" id="IPR006141">
    <property type="entry name" value="Intein_N"/>
</dbReference>
<proteinExistence type="predicted"/>
<evidence type="ECO:0000259" key="2">
    <source>
        <dbReference type="SMART" id="SM00306"/>
    </source>
</evidence>
<dbReference type="RefSeq" id="WP_396676143.1">
    <property type="nucleotide sequence ID" value="NZ_JBIRPU010000001.1"/>
</dbReference>
<protein>
    <submittedName>
        <fullName evidence="3">Polymorphic toxin-type HINT domain-containing protein</fullName>
    </submittedName>
</protein>
<dbReference type="InterPro" id="IPR030934">
    <property type="entry name" value="Intein_C"/>
</dbReference>
<dbReference type="SUPFAM" id="SSF51294">
    <property type="entry name" value="Hedgehog/intein (Hint) domain"/>
    <property type="match status" value="1"/>
</dbReference>
<dbReference type="InterPro" id="IPR028048">
    <property type="entry name" value="Tox-HNH-EHHH"/>
</dbReference>
<dbReference type="Pfam" id="PF15657">
    <property type="entry name" value="Tox-HNH-EHHH"/>
    <property type="match status" value="1"/>
</dbReference>
<dbReference type="PROSITE" id="PS50818">
    <property type="entry name" value="INTEIN_C_TER"/>
    <property type="match status" value="1"/>
</dbReference>
<dbReference type="EMBL" id="JBIRPU010000001">
    <property type="protein sequence ID" value="MFI0791492.1"/>
    <property type="molecule type" value="Genomic_DNA"/>
</dbReference>
<dbReference type="NCBIfam" id="TIGR01443">
    <property type="entry name" value="intein_Cterm"/>
    <property type="match status" value="1"/>
</dbReference>
<organism evidence="3 4">
    <name type="scientific">Micromonospora rubida</name>
    <dbReference type="NCBI Taxonomy" id="2697657"/>
    <lineage>
        <taxon>Bacteria</taxon>
        <taxon>Bacillati</taxon>
        <taxon>Actinomycetota</taxon>
        <taxon>Actinomycetes</taxon>
        <taxon>Micromonosporales</taxon>
        <taxon>Micromonosporaceae</taxon>
        <taxon>Micromonospora</taxon>
    </lineage>
</organism>
<dbReference type="InterPro" id="IPR003587">
    <property type="entry name" value="Hint_dom_N"/>
</dbReference>
<feature type="region of interest" description="Disordered" evidence="1">
    <location>
        <begin position="1090"/>
        <end position="1182"/>
    </location>
</feature>
<feature type="compositionally biased region" description="Low complexity" evidence="1">
    <location>
        <begin position="1"/>
        <end position="20"/>
    </location>
</feature>
<feature type="compositionally biased region" description="Basic and acidic residues" evidence="1">
    <location>
        <begin position="1150"/>
        <end position="1161"/>
    </location>
</feature>
<feature type="region of interest" description="Disordered" evidence="1">
    <location>
        <begin position="704"/>
        <end position="723"/>
    </location>
</feature>
<reference evidence="3 4" key="1">
    <citation type="submission" date="2024-10" db="EMBL/GenBank/DDBJ databases">
        <title>The Natural Products Discovery Center: Release of the First 8490 Sequenced Strains for Exploring Actinobacteria Biosynthetic Diversity.</title>
        <authorList>
            <person name="Kalkreuter E."/>
            <person name="Kautsar S.A."/>
            <person name="Yang D."/>
            <person name="Bader C.D."/>
            <person name="Teijaro C.N."/>
            <person name="Fluegel L."/>
            <person name="Davis C.M."/>
            <person name="Simpson J.R."/>
            <person name="Lauterbach L."/>
            <person name="Steele A.D."/>
            <person name="Gui C."/>
            <person name="Meng S."/>
            <person name="Li G."/>
            <person name="Viehrig K."/>
            <person name="Ye F."/>
            <person name="Su P."/>
            <person name="Kiefer A.F."/>
            <person name="Nichols A."/>
            <person name="Cepeda A.J."/>
            <person name="Yan W."/>
            <person name="Fan B."/>
            <person name="Jiang Y."/>
            <person name="Adhikari A."/>
            <person name="Zheng C.-J."/>
            <person name="Schuster L."/>
            <person name="Cowan T.M."/>
            <person name="Smanski M.J."/>
            <person name="Chevrette M.G."/>
            <person name="De Carvalho L.P.S."/>
            <person name="Shen B."/>
        </authorList>
    </citation>
    <scope>NUCLEOTIDE SEQUENCE [LARGE SCALE GENOMIC DNA]</scope>
    <source>
        <strain evidence="3 4">NPDC021253</strain>
    </source>
</reference>
<accession>A0ABW7SCS7</accession>
<evidence type="ECO:0000313" key="4">
    <source>
        <dbReference type="Proteomes" id="UP001611075"/>
    </source>
</evidence>
<feature type="region of interest" description="Disordered" evidence="1">
    <location>
        <begin position="1029"/>
        <end position="1056"/>
    </location>
</feature>
<dbReference type="NCBIfam" id="NF033679">
    <property type="entry name" value="DNRLRE_dom"/>
    <property type="match status" value="1"/>
</dbReference>
<keyword evidence="4" id="KW-1185">Reference proteome</keyword>
<dbReference type="InterPro" id="IPR006530">
    <property type="entry name" value="YD"/>
</dbReference>
<dbReference type="NCBIfam" id="TIGR03696">
    <property type="entry name" value="Rhs_assc_core"/>
    <property type="match status" value="1"/>
</dbReference>
<dbReference type="InterPro" id="IPR036844">
    <property type="entry name" value="Hint_dom_sf"/>
</dbReference>
<dbReference type="InterPro" id="IPR022385">
    <property type="entry name" value="Rhs_assc_core"/>
</dbReference>
<feature type="region of interest" description="Disordered" evidence="1">
    <location>
        <begin position="535"/>
        <end position="567"/>
    </location>
</feature>
<dbReference type="InterPro" id="IPR050708">
    <property type="entry name" value="T6SS_VgrG/RHS"/>
</dbReference>
<feature type="region of interest" description="Disordered" evidence="1">
    <location>
        <begin position="226"/>
        <end position="275"/>
    </location>
</feature>
<gene>
    <name evidence="3" type="ORF">ACH4OY_02125</name>
</gene>
<dbReference type="Gene3D" id="2.170.16.10">
    <property type="entry name" value="Hedgehog/Intein (Hint) domain"/>
    <property type="match status" value="1"/>
</dbReference>
<feature type="region of interest" description="Disordered" evidence="1">
    <location>
        <begin position="1"/>
        <end position="31"/>
    </location>
</feature>
<dbReference type="Proteomes" id="UP001611075">
    <property type="component" value="Unassembled WGS sequence"/>
</dbReference>
<name>A0ABW7SCS7_9ACTN</name>
<dbReference type="SMART" id="SM00306">
    <property type="entry name" value="HintN"/>
    <property type="match status" value="1"/>
</dbReference>
<dbReference type="PANTHER" id="PTHR32305">
    <property type="match status" value="1"/>
</dbReference>
<dbReference type="PROSITE" id="PS50817">
    <property type="entry name" value="INTEIN_N_TER"/>
    <property type="match status" value="1"/>
</dbReference>
<feature type="compositionally biased region" description="Polar residues" evidence="1">
    <location>
        <begin position="545"/>
        <end position="555"/>
    </location>
</feature>
<dbReference type="PANTHER" id="PTHR32305:SF17">
    <property type="entry name" value="TRNA NUCLEASE WAPA"/>
    <property type="match status" value="1"/>
</dbReference>
<dbReference type="NCBIfam" id="TIGR01643">
    <property type="entry name" value="YD_repeat_2x"/>
    <property type="match status" value="1"/>
</dbReference>
<dbReference type="Gene3D" id="2.180.10.10">
    <property type="entry name" value="RHS repeat-associated core"/>
    <property type="match status" value="1"/>
</dbReference>
<sequence>MAAATTATALVASTTPATAAEPKKGSCVDEQPDAGAARRMLAACGRRVEVLSERTEWSQNFLNPDGSRTLEQTVEPTRVRKGKSWAPVDTTLKLTPEGIVPRATVLPMVFSAKGDRPFARLRDGSRELAVSWPGKLPVPVLSGSTATYRDVLPDVDLQVTAQPLGFSEVLVVRTREAAANPKLASLRFGIEAKGLSVGAAAGGGLAARDARGGTVFAAPAPLMWDSWDPEDHTAAAPAPEKREQDASPRAKPTKPAPAAPARAAEVASDRSAVAERAHRAVMPVRVDGDVMTLAPDKAMLADPGTKLPIYIDPSWTGGIAGNAWTSVWSKHKSSSFWQNSSALTNGKVVGSAGAGRTEDCSGCADHILRSMFRMNTSVVAGKHILSAQFRVEQRWSWTCSPKTNAKLWMTGSISSGTTWNKQPTWYSTYTAQSVGNRKYGSAHGCLGTGTIEFNVKSMVEKAAASKWPNLTVGLRAIDEGTKNQWKRFNHASPKLAITYNTDPNAPGDRKSDGKVCATGASRPYVLTTTPILAAKHSDPDHRSGGDQTTTYTYPTAGSPRPHALTATSGARTGTYTYDQAGHTLTRPTDAAGTQTLTWDPEGHAETSTDNAGQTTYLYDADGNRLIRRDPTGKTLYLPGQELRYTTSTATTTCTRYYSYGGSTIASRTAAALSWLSSDNHATAQISVNAGSQQATIRRQLPYGQDRGTGVSWPNDKGFVDGTEDNTGLTHLGAREYDTITGRFISVDPLQDLTDPQQWHGYAYSHNNPTTFSDPSGLIDADCVTVAGGCPDYQPGNEKANRKNKKKSSCWPIRCGAAIIRPNVRILGHVILVPETIDIDRFTELWNDKRAEVIGQAEGWGQTEVLHQEFALAMQVCAIINDEACRKYVQDVLYPGYWQTMMPLPDEDGLALPVGMTALGRAVLPPGATVPTGTGIRPAWQQGSPCSFDGATGVLMADGSTKPIKDIKVGDEVIATDPVTGEQGPRVVTHLWVHEDEMVALTVNGKVLTTTEDHPFWNATDQQWQRADELDPGDLLRTPTGEGKPVDAPATGSPKRGTAYNLSVEGLHTYYVIAGNTPVLVHNTGCAPPNLSPAGAGRSGAFNQAKRDSGIPTSQSPSRTLPNVDRRGNPQPGTIYEFDVPAPGGGTRTVRIRDDSRGHVFPDDPSQNRGPHFNTENGDHYDY</sequence>
<evidence type="ECO:0000256" key="1">
    <source>
        <dbReference type="SAM" id="MobiDB-lite"/>
    </source>
</evidence>
<evidence type="ECO:0000313" key="3">
    <source>
        <dbReference type="EMBL" id="MFI0791492.1"/>
    </source>
</evidence>
<feature type="compositionally biased region" description="Basic and acidic residues" evidence="1">
    <location>
        <begin position="535"/>
        <end position="544"/>
    </location>
</feature>
<feature type="compositionally biased region" description="Polar residues" evidence="1">
    <location>
        <begin position="1110"/>
        <end position="1120"/>
    </location>
</feature>